<evidence type="ECO:0000256" key="2">
    <source>
        <dbReference type="ARBA" id="ARBA00022771"/>
    </source>
</evidence>
<keyword evidence="1" id="KW-0479">Metal-binding</keyword>
<evidence type="ECO:0000259" key="4">
    <source>
        <dbReference type="Pfam" id="PF04500"/>
    </source>
</evidence>
<dbReference type="PANTHER" id="PTHR47160:SF10">
    <property type="entry name" value="MULE TRANSPOSASE DOMAIN-CONTAINING PROTEIN"/>
    <property type="match status" value="1"/>
</dbReference>
<dbReference type="eggNOG" id="ENOG502S0E9">
    <property type="taxonomic scope" value="Eukaryota"/>
</dbReference>
<reference evidence="6" key="1">
    <citation type="submission" date="2005-10" db="EMBL/GenBank/DDBJ databases">
        <authorList>
            <person name="Loftus B.J."/>
            <person name="Nene V.M."/>
            <person name="Hannick L.I."/>
            <person name="Bidwell S."/>
            <person name="Haas B."/>
            <person name="Amedeo P."/>
            <person name="Orvis J."/>
            <person name="Wortman J.R."/>
            <person name="White O.R."/>
            <person name="Salzberg S."/>
            <person name="Shumway M."/>
            <person name="Koo H."/>
            <person name="Zhao Y."/>
            <person name="Holmes M."/>
            <person name="Miller J."/>
            <person name="Schatz M."/>
            <person name="Pop M."/>
            <person name="Pai G."/>
            <person name="Utterback T."/>
            <person name="Rogers Y.-H."/>
            <person name="Kravitz S."/>
            <person name="Fraser C.M."/>
        </authorList>
    </citation>
    <scope>NUCLEOTIDE SEQUENCE</scope>
    <source>
        <strain evidence="6">Liverpool</strain>
    </source>
</reference>
<dbReference type="GO" id="GO:0008270">
    <property type="term" value="F:zinc ion binding"/>
    <property type="evidence" value="ECO:0007669"/>
    <property type="project" value="UniProtKB-KW"/>
</dbReference>
<reference evidence="6" key="3">
    <citation type="submission" date="2012-09" db="EMBL/GenBank/DDBJ databases">
        <authorList>
            <consortium name="VectorBase"/>
        </authorList>
    </citation>
    <scope>NUCLEOTIDE SEQUENCE</scope>
    <source>
        <strain evidence="6">Liverpool</strain>
    </source>
</reference>
<dbReference type="Pfam" id="PF10551">
    <property type="entry name" value="MULE"/>
    <property type="match status" value="1"/>
</dbReference>
<evidence type="ECO:0000313" key="7">
    <source>
        <dbReference type="Proteomes" id="UP000682892"/>
    </source>
</evidence>
<dbReference type="Pfam" id="PF04500">
    <property type="entry name" value="FLYWCH"/>
    <property type="match status" value="1"/>
</dbReference>
<gene>
    <name evidence="6" type="ORF">AaeL_AAEL014751</name>
</gene>
<evidence type="ECO:0000256" key="1">
    <source>
        <dbReference type="ARBA" id="ARBA00022723"/>
    </source>
</evidence>
<accession>Q16FH8</accession>
<keyword evidence="2" id="KW-0863">Zinc-finger</keyword>
<evidence type="ECO:0000313" key="6">
    <source>
        <dbReference type="EMBL" id="EAT32996.1"/>
    </source>
</evidence>
<evidence type="ECO:0000259" key="5">
    <source>
        <dbReference type="Pfam" id="PF10551"/>
    </source>
</evidence>
<feature type="domain" description="MULE transposase" evidence="5">
    <location>
        <begin position="215"/>
        <end position="315"/>
    </location>
</feature>
<dbReference type="HOGENOM" id="CLU_015060_1_1_1"/>
<dbReference type="Gene3D" id="2.20.25.240">
    <property type="match status" value="1"/>
</dbReference>
<dbReference type="EMBL" id="CH478433">
    <property type="protein sequence ID" value="EAT32996.1"/>
    <property type="molecule type" value="Genomic_DNA"/>
</dbReference>
<protein>
    <submittedName>
        <fullName evidence="6">AAEL014751-PA</fullName>
    </submittedName>
</protein>
<proteinExistence type="predicted"/>
<dbReference type="InterPro" id="IPR007588">
    <property type="entry name" value="Znf_FLYWCH"/>
</dbReference>
<reference evidence="6" key="2">
    <citation type="journal article" date="2007" name="Science">
        <title>Genome sequence of Aedes aegypti, a major arbovirus vector.</title>
        <authorList>
            <person name="Nene V."/>
            <person name="Wortman J.R."/>
            <person name="Lawson D."/>
            <person name="Haas B."/>
            <person name="Kodira C."/>
            <person name="Tu Z.J."/>
            <person name="Loftus B."/>
            <person name="Xi Z."/>
            <person name="Megy K."/>
            <person name="Grabherr M."/>
            <person name="Ren Q."/>
            <person name="Zdobnov E.M."/>
            <person name="Lobo N.F."/>
            <person name="Campbell K.S."/>
            <person name="Brown S.E."/>
            <person name="Bonaldo M.F."/>
            <person name="Zhu J."/>
            <person name="Sinkins S.P."/>
            <person name="Hogenkamp D.G."/>
            <person name="Amedeo P."/>
            <person name="Arensburger P."/>
            <person name="Atkinson P.W."/>
            <person name="Bidwell S."/>
            <person name="Biedler J."/>
            <person name="Birney E."/>
            <person name="Bruggner R.V."/>
            <person name="Costas J."/>
            <person name="Coy M.R."/>
            <person name="Crabtree J."/>
            <person name="Crawford M."/>
            <person name="Debruyn B."/>
            <person name="Decaprio D."/>
            <person name="Eiglmeier K."/>
            <person name="Eisenstadt E."/>
            <person name="El-Dorry H."/>
            <person name="Gelbart W.M."/>
            <person name="Gomes S.L."/>
            <person name="Hammond M."/>
            <person name="Hannick L.I."/>
            <person name="Hogan J.R."/>
            <person name="Holmes M.H."/>
            <person name="Jaffe D."/>
            <person name="Johnston J.S."/>
            <person name="Kennedy R.C."/>
            <person name="Koo H."/>
            <person name="Kravitz S."/>
            <person name="Kriventseva E.V."/>
            <person name="Kulp D."/>
            <person name="Labutti K."/>
            <person name="Lee E."/>
            <person name="Li S."/>
            <person name="Lovin D.D."/>
            <person name="Mao C."/>
            <person name="Mauceli E."/>
            <person name="Menck C.F."/>
            <person name="Miller J.R."/>
            <person name="Montgomery P."/>
            <person name="Mori A."/>
            <person name="Nascimento A.L."/>
            <person name="Naveira H.F."/>
            <person name="Nusbaum C."/>
            <person name="O'leary S."/>
            <person name="Orvis J."/>
            <person name="Pertea M."/>
            <person name="Quesneville H."/>
            <person name="Reidenbach K.R."/>
            <person name="Rogers Y.H."/>
            <person name="Roth C.W."/>
            <person name="Schneider J.R."/>
            <person name="Schatz M."/>
            <person name="Shumway M."/>
            <person name="Stanke M."/>
            <person name="Stinson E.O."/>
            <person name="Tubio J.M."/>
            <person name="Vanzee J.P."/>
            <person name="Verjovski-Almeida S."/>
            <person name="Werner D."/>
            <person name="White O."/>
            <person name="Wyder S."/>
            <person name="Zeng Q."/>
            <person name="Zhao Q."/>
            <person name="Zhao Y."/>
            <person name="Hill C.A."/>
            <person name="Raikhel A.S."/>
            <person name="Soares M.B."/>
            <person name="Knudson D.L."/>
            <person name="Lee N.H."/>
            <person name="Galagan J."/>
            <person name="Salzberg S.L."/>
            <person name="Paulsen I.T."/>
            <person name="Dimopoulos G."/>
            <person name="Collins F.H."/>
            <person name="Birren B."/>
            <person name="Fraser-Liggett C.M."/>
            <person name="Severson D.W."/>
        </authorList>
    </citation>
    <scope>NUCLEOTIDE SEQUENCE [LARGE SCALE GENOMIC DNA]</scope>
    <source>
        <strain evidence="6">Liverpool</strain>
    </source>
</reference>
<dbReference type="PaxDb" id="7159-AAEL014751-PA"/>
<dbReference type="PhylomeDB" id="Q16FH8"/>
<dbReference type="OMA" id="CKCRAKT"/>
<name>Q16FH8_AEDAE</name>
<dbReference type="Proteomes" id="UP000682892">
    <property type="component" value="Unassembled WGS sequence"/>
</dbReference>
<dbReference type="VEuPathDB" id="VectorBase:AAEL021552"/>
<dbReference type="AlphaFoldDB" id="Q16FH8"/>
<dbReference type="PANTHER" id="PTHR47160">
    <property type="entry name" value="PUTATIVE-RELATED"/>
    <property type="match status" value="1"/>
</dbReference>
<evidence type="ECO:0000256" key="3">
    <source>
        <dbReference type="ARBA" id="ARBA00022833"/>
    </source>
</evidence>
<dbReference type="InterPro" id="IPR018289">
    <property type="entry name" value="MULE_transposase_dom"/>
</dbReference>
<feature type="domain" description="FLYWCH-type" evidence="4">
    <location>
        <begin position="27"/>
        <end position="95"/>
    </location>
</feature>
<organism evidence="6 7">
    <name type="scientific">Aedes aegypti</name>
    <name type="common">Yellowfever mosquito</name>
    <name type="synonym">Culex aegypti</name>
    <dbReference type="NCBI Taxonomy" id="7159"/>
    <lineage>
        <taxon>Eukaryota</taxon>
        <taxon>Metazoa</taxon>
        <taxon>Ecdysozoa</taxon>
        <taxon>Arthropoda</taxon>
        <taxon>Hexapoda</taxon>
        <taxon>Insecta</taxon>
        <taxon>Pterygota</taxon>
        <taxon>Neoptera</taxon>
        <taxon>Endopterygota</taxon>
        <taxon>Diptera</taxon>
        <taxon>Nematocera</taxon>
        <taxon>Culicoidea</taxon>
        <taxon>Culicidae</taxon>
        <taxon>Culicinae</taxon>
        <taxon>Aedini</taxon>
        <taxon>Aedes</taxon>
        <taxon>Stegomyia</taxon>
    </lineage>
</organism>
<keyword evidence="3" id="KW-0862">Zinc</keyword>
<sequence length="468" mass="53958">MSDTESETSVSLECDDSRDDEICPEILKTSKGKDLLTYEGFIYYANRKPIDNSHYWECRERAHKTKRDGSKCPSRVVTQFQNGQHHIISQTNHNHGNDPKKILEFKMRNTLKRRALEDSSGPAKVIRNTSADFPAHMQSSITTEAQRKMIKRTRAVANTSEKEPETLEEFCVPDQFTQTLDGDRFLLADIVEDTERALIYTTSDNIRKLSEAKYWVCDGTFDTVPGHFRQLFTIHASIAPSQKHTYPMVYVLMSSKTESLYRQVFSTMIEKADELEIELNPHSILTDLEKALINACKAEFPDSLHHTCFFHLSQNLWKHVQSGGLQGAFSSDVELFIFFKKIQALAFLPWEKIPEAFEKLKKTAPTILQDFVSYFETTYVSALWSVYDSINNEIPRTTNQIEAWHRRWNGLVGSHVGILKMLKEFQLEEKHTRGQILALMSANSSRKRKTDVEENDRKIMKITKSIDL</sequence>